<dbReference type="InterPro" id="IPR000448">
    <property type="entry name" value="Rhabdo_ncapsid"/>
</dbReference>
<dbReference type="EMBL" id="FZQP02000357">
    <property type="protein sequence ID" value="VVC88583.1"/>
    <property type="molecule type" value="Genomic_DNA"/>
</dbReference>
<sequence length="331" mass="38026">MNLDYACTLFMWHARELGKLTLRRHDSRVPDGHYLNVKLRMHGETSPSINVSRREYVRVSEAYYDKEVPVRHYYFSSAKYMLPTTAGGVCDDVVPDSSVFTRLPNDIEDDKSASKLGRAELPKELKSISTTEIFSSRVQRYLFLLKDISIGRSDGERIPQRILEQGMQLENFMQGLPNTTDVMEWVFLEHIGNDIDRIMTREDELMEPYSYFPYQVDLGQIFYQYKQCQADFRDGVQCMACQGWFDFPCAGITENGYRKVIEVTHGATDMESIAMDLKRHSTQISSLPTLMTSMKAIQADISDLKTMKADIADLKLIKPDVSEIKATIEFV</sequence>
<keyword evidence="3" id="KW-1185">Reference proteome</keyword>
<evidence type="ECO:0000259" key="1">
    <source>
        <dbReference type="Pfam" id="PF00945"/>
    </source>
</evidence>
<dbReference type="Gene3D" id="1.10.3610.10">
    <property type="entry name" value="Nucleoprotein"/>
    <property type="match status" value="1"/>
</dbReference>
<name>A0A5E4PRP2_9NEOP</name>
<dbReference type="InterPro" id="IPR023331">
    <property type="entry name" value="Rhabdovirus_ncapsid_C"/>
</dbReference>
<organism evidence="2 3">
    <name type="scientific">Leptidea sinapis</name>
    <dbReference type="NCBI Taxonomy" id="189913"/>
    <lineage>
        <taxon>Eukaryota</taxon>
        <taxon>Metazoa</taxon>
        <taxon>Ecdysozoa</taxon>
        <taxon>Arthropoda</taxon>
        <taxon>Hexapoda</taxon>
        <taxon>Insecta</taxon>
        <taxon>Pterygota</taxon>
        <taxon>Neoptera</taxon>
        <taxon>Endopterygota</taxon>
        <taxon>Lepidoptera</taxon>
        <taxon>Glossata</taxon>
        <taxon>Ditrysia</taxon>
        <taxon>Papilionoidea</taxon>
        <taxon>Pieridae</taxon>
        <taxon>Dismorphiinae</taxon>
        <taxon>Leptidea</taxon>
    </lineage>
</organism>
<feature type="domain" description="Rhabdovirus nucleocapsid" evidence="1">
    <location>
        <begin position="179"/>
        <end position="219"/>
    </location>
</feature>
<dbReference type="SUPFAM" id="SSF140809">
    <property type="entry name" value="Rhabdovirus nucleoprotein-like"/>
    <property type="match status" value="1"/>
</dbReference>
<protein>
    <recommendedName>
        <fullName evidence="1">Rhabdovirus nucleocapsid domain-containing protein</fullName>
    </recommendedName>
</protein>
<evidence type="ECO:0000313" key="2">
    <source>
        <dbReference type="EMBL" id="VVC88583.1"/>
    </source>
</evidence>
<dbReference type="InterPro" id="IPR035961">
    <property type="entry name" value="Rhabdovirus_nucleoprotein-like"/>
</dbReference>
<accession>A0A5E4PRP2</accession>
<dbReference type="Pfam" id="PF00945">
    <property type="entry name" value="Rhabdo_ncap"/>
    <property type="match status" value="1"/>
</dbReference>
<reference evidence="2 3" key="1">
    <citation type="submission" date="2017-07" db="EMBL/GenBank/DDBJ databases">
        <authorList>
            <person name="Talla V."/>
            <person name="Backstrom N."/>
        </authorList>
    </citation>
    <scope>NUCLEOTIDE SEQUENCE [LARGE SCALE GENOMIC DNA]</scope>
</reference>
<evidence type="ECO:0000313" key="3">
    <source>
        <dbReference type="Proteomes" id="UP000324832"/>
    </source>
</evidence>
<dbReference type="Proteomes" id="UP000324832">
    <property type="component" value="Unassembled WGS sequence"/>
</dbReference>
<gene>
    <name evidence="2" type="ORF">LSINAPIS_LOCUS1922</name>
</gene>
<proteinExistence type="predicted"/>
<dbReference type="AlphaFoldDB" id="A0A5E4PRP2"/>